<dbReference type="InterPro" id="IPR002164">
    <property type="entry name" value="NAP_family"/>
</dbReference>
<reference evidence="4" key="1">
    <citation type="submission" date="2016-06" db="EMBL/GenBank/DDBJ databases">
        <title>De novo assembly and RNA-Seq shows season-dependent expression and editing in black bear kidneys.</title>
        <authorList>
            <person name="Korstanje R."/>
            <person name="Srivastava A."/>
            <person name="Sarsani V.K."/>
            <person name="Sheehan S.M."/>
            <person name="Seger R.L."/>
            <person name="Barter M.E."/>
            <person name="Lindqvist C."/>
            <person name="Brody L.C."/>
            <person name="Mullikin J.C."/>
        </authorList>
    </citation>
    <scope>NUCLEOTIDE SEQUENCE [LARGE SCALE GENOMIC DNA]</scope>
</reference>
<feature type="compositionally biased region" description="Basic and acidic residues" evidence="2">
    <location>
        <begin position="279"/>
        <end position="292"/>
    </location>
</feature>
<feature type="compositionally biased region" description="Basic and acidic residues" evidence="2">
    <location>
        <begin position="87"/>
        <end position="107"/>
    </location>
</feature>
<feature type="region of interest" description="Disordered" evidence="2">
    <location>
        <begin position="279"/>
        <end position="313"/>
    </location>
</feature>
<comment type="similarity">
    <text evidence="1">Belongs to the nucleosome assembly protein (NAP) family.</text>
</comment>
<feature type="compositionally biased region" description="Low complexity" evidence="2">
    <location>
        <begin position="1"/>
        <end position="16"/>
    </location>
</feature>
<reference evidence="3" key="2">
    <citation type="submission" date="2025-08" db="UniProtKB">
        <authorList>
            <consortium name="Ensembl"/>
        </authorList>
    </citation>
    <scope>IDENTIFICATION</scope>
</reference>
<evidence type="ECO:0000256" key="1">
    <source>
        <dbReference type="ARBA" id="ARBA00009947"/>
    </source>
</evidence>
<feature type="region of interest" description="Disordered" evidence="2">
    <location>
        <begin position="87"/>
        <end position="111"/>
    </location>
</feature>
<name>A0A452R628_URSAM</name>
<dbReference type="GO" id="GO:0005634">
    <property type="term" value="C:nucleus"/>
    <property type="evidence" value="ECO:0007669"/>
    <property type="project" value="InterPro"/>
</dbReference>
<dbReference type="GO" id="GO:0006334">
    <property type="term" value="P:nucleosome assembly"/>
    <property type="evidence" value="ECO:0007669"/>
    <property type="project" value="InterPro"/>
</dbReference>
<evidence type="ECO:0000256" key="2">
    <source>
        <dbReference type="SAM" id="MobiDB-lite"/>
    </source>
</evidence>
<evidence type="ECO:0008006" key="5">
    <source>
        <dbReference type="Google" id="ProtNLM"/>
    </source>
</evidence>
<dbReference type="InterPro" id="IPR037231">
    <property type="entry name" value="NAP-like_sf"/>
</dbReference>
<dbReference type="OMA" id="HRSAIIR"/>
<dbReference type="Ensembl" id="ENSUAMT00000015512.1">
    <property type="protein sequence ID" value="ENSUAMP00000013820.1"/>
    <property type="gene ID" value="ENSUAMG00000011118.1"/>
</dbReference>
<dbReference type="PANTHER" id="PTHR11875">
    <property type="entry name" value="TESTIS-SPECIFIC Y-ENCODED PROTEIN"/>
    <property type="match status" value="1"/>
</dbReference>
<dbReference type="Gene3D" id="3.30.1120.90">
    <property type="entry name" value="Nucleosome assembly protein"/>
    <property type="match status" value="1"/>
</dbReference>
<dbReference type="STRING" id="9643.ENSUAMP00000013820"/>
<organism evidence="3 4">
    <name type="scientific">Ursus americanus</name>
    <name type="common">American black bear</name>
    <name type="synonym">Euarctos americanus</name>
    <dbReference type="NCBI Taxonomy" id="9643"/>
    <lineage>
        <taxon>Eukaryota</taxon>
        <taxon>Metazoa</taxon>
        <taxon>Chordata</taxon>
        <taxon>Craniata</taxon>
        <taxon>Vertebrata</taxon>
        <taxon>Euteleostomi</taxon>
        <taxon>Mammalia</taxon>
        <taxon>Eutheria</taxon>
        <taxon>Laurasiatheria</taxon>
        <taxon>Carnivora</taxon>
        <taxon>Caniformia</taxon>
        <taxon>Ursidae</taxon>
        <taxon>Ursus</taxon>
    </lineage>
</organism>
<accession>A0A452R628</accession>
<keyword evidence="4" id="KW-1185">Reference proteome</keyword>
<dbReference type="SUPFAM" id="SSF143113">
    <property type="entry name" value="NAP-like"/>
    <property type="match status" value="1"/>
</dbReference>
<evidence type="ECO:0000313" key="3">
    <source>
        <dbReference type="Ensembl" id="ENSUAMP00000013820.1"/>
    </source>
</evidence>
<evidence type="ECO:0000313" key="4">
    <source>
        <dbReference type="Proteomes" id="UP000291022"/>
    </source>
</evidence>
<dbReference type="GeneTree" id="ENSGT00940000162417"/>
<reference evidence="3" key="3">
    <citation type="submission" date="2025-09" db="UniProtKB">
        <authorList>
            <consortium name="Ensembl"/>
        </authorList>
    </citation>
    <scope>IDENTIFICATION</scope>
</reference>
<dbReference type="AlphaFoldDB" id="A0A452R628"/>
<feature type="region of interest" description="Disordered" evidence="2">
    <location>
        <begin position="1"/>
        <end position="43"/>
    </location>
</feature>
<protein>
    <recommendedName>
        <fullName evidence="5">Testis-specific Y-encoded protein 3-like</fullName>
    </recommendedName>
</protein>
<dbReference type="Gene3D" id="1.20.5.1500">
    <property type="match status" value="1"/>
</dbReference>
<dbReference type="Proteomes" id="UP000291022">
    <property type="component" value="Unassembled WGS sequence"/>
</dbReference>
<proteinExistence type="inferred from homology"/>
<sequence>MESAAGSGEGGAAPPSCTTLVLEGGREASGPHAQAGAWGEAGPLQTLGAAGMGAEAVVGAEAQQGREQAGPGDELVLVVDIMVAEEGQKEEEAQEKQEGEEQPEARRGPSLSPLEALGALQSELEPVNKQASRSYSRLKLKSCQRRQRHLEHRSAIIRGIPGFWAKFVNHPQMSAMISEVAKCRHILLFFRKNSYFRNEVVVKEYVVSAAGYGPSHSPPIQWHQDFEREAHSRRHHNSSLNFFNWFSDHSFAGASRIAEIIMDDLWPNPLQYYVSKKAAGEGTERTTGEEPRAWAPRRVLSGSLGPGLHKGRH</sequence>